<proteinExistence type="predicted"/>
<dbReference type="EMBL" id="KQ977012">
    <property type="protein sequence ID" value="KYN06317.1"/>
    <property type="molecule type" value="Genomic_DNA"/>
</dbReference>
<dbReference type="Proteomes" id="UP000078542">
    <property type="component" value="Unassembled WGS sequence"/>
</dbReference>
<gene>
    <name evidence="1" type="ORF">ALC62_02654</name>
</gene>
<evidence type="ECO:0000313" key="2">
    <source>
        <dbReference type="Proteomes" id="UP000078542"/>
    </source>
</evidence>
<dbReference type="AlphaFoldDB" id="A0A195D0C0"/>
<accession>A0A195D0C0</accession>
<keyword evidence="2" id="KW-1185">Reference proteome</keyword>
<reference evidence="1 2" key="1">
    <citation type="submission" date="2016-03" db="EMBL/GenBank/DDBJ databases">
        <title>Cyphomyrmex costatus WGS genome.</title>
        <authorList>
            <person name="Nygaard S."/>
            <person name="Hu H."/>
            <person name="Boomsma J."/>
            <person name="Zhang G."/>
        </authorList>
    </citation>
    <scope>NUCLEOTIDE SEQUENCE [LARGE SCALE GENOMIC DNA]</scope>
    <source>
        <strain evidence="1">MS0001</strain>
        <tissue evidence="1">Whole body</tissue>
    </source>
</reference>
<evidence type="ECO:0000313" key="1">
    <source>
        <dbReference type="EMBL" id="KYN06317.1"/>
    </source>
</evidence>
<protein>
    <submittedName>
        <fullName evidence="1">Uncharacterized protein</fullName>
    </submittedName>
</protein>
<organism evidence="1 2">
    <name type="scientific">Cyphomyrmex costatus</name>
    <dbReference type="NCBI Taxonomy" id="456900"/>
    <lineage>
        <taxon>Eukaryota</taxon>
        <taxon>Metazoa</taxon>
        <taxon>Ecdysozoa</taxon>
        <taxon>Arthropoda</taxon>
        <taxon>Hexapoda</taxon>
        <taxon>Insecta</taxon>
        <taxon>Pterygota</taxon>
        <taxon>Neoptera</taxon>
        <taxon>Endopterygota</taxon>
        <taxon>Hymenoptera</taxon>
        <taxon>Apocrita</taxon>
        <taxon>Aculeata</taxon>
        <taxon>Formicoidea</taxon>
        <taxon>Formicidae</taxon>
        <taxon>Myrmicinae</taxon>
        <taxon>Cyphomyrmex</taxon>
    </lineage>
</organism>
<name>A0A195D0C0_9HYME</name>
<sequence length="73" mass="8147">MFPSFWPARAFTKFCPNLFHAVEIGRSGEAVVKPTAAIPRPPERGSSSSFRFYELAPMRIAKHECCLHGEHSG</sequence>